<keyword evidence="1" id="KW-0813">Transport</keyword>
<feature type="transmembrane region" description="Helical" evidence="7">
    <location>
        <begin position="334"/>
        <end position="353"/>
    </location>
</feature>
<feature type="transmembrane region" description="Helical" evidence="7">
    <location>
        <begin position="859"/>
        <end position="878"/>
    </location>
</feature>
<dbReference type="PANTHER" id="PTHR32063">
    <property type="match status" value="1"/>
</dbReference>
<evidence type="ECO:0000256" key="5">
    <source>
        <dbReference type="ARBA" id="ARBA00022989"/>
    </source>
</evidence>
<evidence type="ECO:0000313" key="8">
    <source>
        <dbReference type="EMBL" id="MDQ0009567.1"/>
    </source>
</evidence>
<dbReference type="InterPro" id="IPR027463">
    <property type="entry name" value="AcrB_DN_DC_subdom"/>
</dbReference>
<organism evidence="8 9">
    <name type="scientific">Luteibacter jiangsuensis</name>
    <dbReference type="NCBI Taxonomy" id="637577"/>
    <lineage>
        <taxon>Bacteria</taxon>
        <taxon>Pseudomonadati</taxon>
        <taxon>Pseudomonadota</taxon>
        <taxon>Gammaproteobacteria</taxon>
        <taxon>Lysobacterales</taxon>
        <taxon>Rhodanobacteraceae</taxon>
        <taxon>Luteibacter</taxon>
    </lineage>
</organism>
<dbReference type="Gene3D" id="3.30.70.1440">
    <property type="entry name" value="Multidrug efflux transporter AcrB pore domain"/>
    <property type="match status" value="1"/>
</dbReference>
<feature type="transmembrane region" description="Helical" evidence="7">
    <location>
        <begin position="12"/>
        <end position="37"/>
    </location>
</feature>
<dbReference type="InterPro" id="IPR001036">
    <property type="entry name" value="Acrflvin-R"/>
</dbReference>
<name>A0ABT9T028_9GAMM</name>
<evidence type="ECO:0000256" key="7">
    <source>
        <dbReference type="SAM" id="Phobius"/>
    </source>
</evidence>
<keyword evidence="6 7" id="KW-0472">Membrane</keyword>
<keyword evidence="4 7" id="KW-0812">Transmembrane</keyword>
<feature type="transmembrane region" description="Helical" evidence="7">
    <location>
        <begin position="528"/>
        <end position="549"/>
    </location>
</feature>
<feature type="transmembrane region" description="Helical" evidence="7">
    <location>
        <begin position="911"/>
        <end position="937"/>
    </location>
</feature>
<evidence type="ECO:0000256" key="2">
    <source>
        <dbReference type="ARBA" id="ARBA00022475"/>
    </source>
</evidence>
<dbReference type="Pfam" id="PF00873">
    <property type="entry name" value="ACR_tran"/>
    <property type="match status" value="1"/>
</dbReference>
<gene>
    <name evidence="8" type="ORF">J2T07_001744</name>
</gene>
<evidence type="ECO:0000256" key="6">
    <source>
        <dbReference type="ARBA" id="ARBA00023136"/>
    </source>
</evidence>
<dbReference type="EMBL" id="JAUSSK010000002">
    <property type="protein sequence ID" value="MDQ0009567.1"/>
    <property type="molecule type" value="Genomic_DNA"/>
</dbReference>
<feature type="transmembrane region" description="Helical" evidence="7">
    <location>
        <begin position="958"/>
        <end position="979"/>
    </location>
</feature>
<evidence type="ECO:0000256" key="3">
    <source>
        <dbReference type="ARBA" id="ARBA00022519"/>
    </source>
</evidence>
<evidence type="ECO:0000256" key="1">
    <source>
        <dbReference type="ARBA" id="ARBA00022448"/>
    </source>
</evidence>
<dbReference type="PANTHER" id="PTHR32063:SF34">
    <property type="entry name" value="MULTIDRUG RESISTANCE PROTEIN MDTC"/>
    <property type="match status" value="1"/>
</dbReference>
<keyword evidence="9" id="KW-1185">Reference proteome</keyword>
<keyword evidence="5 7" id="KW-1133">Transmembrane helix</keyword>
<protein>
    <submittedName>
        <fullName evidence="8">Multidrug efflux pump</fullName>
    </submittedName>
</protein>
<reference evidence="8 9" key="1">
    <citation type="submission" date="2023-07" db="EMBL/GenBank/DDBJ databases">
        <title>Sorghum-associated microbial communities from plants grown in Nebraska, USA.</title>
        <authorList>
            <person name="Schachtman D."/>
        </authorList>
    </citation>
    <scope>NUCLEOTIDE SEQUENCE [LARGE SCALE GENOMIC DNA]</scope>
    <source>
        <strain evidence="8 9">CC60</strain>
    </source>
</reference>
<feature type="transmembrane region" description="Helical" evidence="7">
    <location>
        <begin position="466"/>
        <end position="491"/>
    </location>
</feature>
<evidence type="ECO:0000256" key="4">
    <source>
        <dbReference type="ARBA" id="ARBA00022692"/>
    </source>
</evidence>
<evidence type="ECO:0000313" key="9">
    <source>
        <dbReference type="Proteomes" id="UP001237737"/>
    </source>
</evidence>
<dbReference type="Gene3D" id="3.30.2090.10">
    <property type="entry name" value="Multidrug efflux transporter AcrB TolC docking domain, DN and DC subdomains"/>
    <property type="match status" value="2"/>
</dbReference>
<feature type="transmembrane region" description="Helical" evidence="7">
    <location>
        <begin position="431"/>
        <end position="460"/>
    </location>
</feature>
<dbReference type="SUPFAM" id="SSF82714">
    <property type="entry name" value="Multidrug efflux transporter AcrB TolC docking domain, DN and DC subdomains"/>
    <property type="match status" value="2"/>
</dbReference>
<dbReference type="Gene3D" id="3.30.70.1320">
    <property type="entry name" value="Multidrug efflux transporter AcrB pore domain like"/>
    <property type="match status" value="1"/>
</dbReference>
<dbReference type="Gene3D" id="1.20.1640.10">
    <property type="entry name" value="Multidrug efflux transporter AcrB transmembrane domain"/>
    <property type="match status" value="2"/>
</dbReference>
<sequence>MNISGPFIRRPIGTSLLAIGIFAVGIICYALLGVAALPNIQFPAIFVQAQQSGADASTMASTVAAPLERHLGQVPGVESMRSNSSEGSAFVLLFFQNGTNIDAAARDVQSAINAAQPDLPTGLLNAPSYTKANPNDDPIIVLALTSDTVAPTALYNVADSILAQRLRQQEGIATVDIAGSATPAIRVDVNLRALNAMGLSPDQLRNALTAANVTSPQGFLSDGVTTMAVTATDSLHTAEEFANLIIGVNNGVPIRLSDIAKVYDGQQDAYQAAWFNGKPGILMYVYKKSDANVIETVDRIKAQMPTMQAWLPAGVQLHSFFDGTPTIRASLHEVQATLLISLAMVIMTMALFLRRLAPTVIAGLAVPLSLAGAFVAMYAFGYTLNNLTLLALVIAIGFVVDDAIVVIENVIRHMDEGIPRFEAALLGAREIGFTIVSITGSLVAVFIPLLLAPGIIGMFFKEFTVTLVAAIVVSAVVSLTLTPSLCAHFLTAHKDDKPESKLGQALERMHERLLGMYRVALDWTLRHALLMAITPLVLVGVTFVLAGMVKGGFFPPQDTGLIGARATSSSTVSFGEMKVRQARLTQMLLDDPAVKAVGSRLGTSRTGSSGFFNIELKTMAEGRKESTFVVLDRLSAKANKYPDLNLRLRPIQDLPTGGGGGNTQGGQYSVSLKGNDIVELQTWLPRLVDALKKNPMLKDVGSDIDAAGLRQNMVIDRDTAARLGVSIGDIDGALYNAFGQRAVSTIYSDINQYRVIVNALPQMAATPESLNQIYVRSSSGAMIPMTAVTRQVPGLAPTQIVHEDQYTSMGVSFNLAPNVSMGEAMEIIQKTIDGMRMPGDIRLDAGTDFRRFQQSQSDMPLLILAAIVTVYLLMGMLYESLIHPVTILSTLPAAGVGALAALVITDTELSVVAMIALVLLIGIVKKNAIMMIDFALVAQREHGLDYKGAIREACLVRFRPIMMTTMVAILAATPLAIGLGEGAELRRPLGIAMIGGLVISQSLTLLSTPALYVIFACLSERWKARKARRLARKRERRALRAAGT</sequence>
<dbReference type="SUPFAM" id="SSF82693">
    <property type="entry name" value="Multidrug efflux transporter AcrB pore domain, PN1, PN2, PC1 and PC2 subdomains"/>
    <property type="match status" value="2"/>
</dbReference>
<dbReference type="Proteomes" id="UP001237737">
    <property type="component" value="Unassembled WGS sequence"/>
</dbReference>
<dbReference type="RefSeq" id="WP_306849032.1">
    <property type="nucleotide sequence ID" value="NZ_JAUSSK010000002.1"/>
</dbReference>
<dbReference type="SUPFAM" id="SSF82866">
    <property type="entry name" value="Multidrug efflux transporter AcrB transmembrane domain"/>
    <property type="match status" value="2"/>
</dbReference>
<accession>A0ABT9T028</accession>
<feature type="transmembrane region" description="Helical" evidence="7">
    <location>
        <begin position="991"/>
        <end position="1018"/>
    </location>
</feature>
<comment type="caution">
    <text evidence="8">The sequence shown here is derived from an EMBL/GenBank/DDBJ whole genome shotgun (WGS) entry which is preliminary data.</text>
</comment>
<proteinExistence type="predicted"/>
<dbReference type="PRINTS" id="PR00702">
    <property type="entry name" value="ACRIFLAVINRP"/>
</dbReference>
<dbReference type="Gene3D" id="3.30.70.1430">
    <property type="entry name" value="Multidrug efflux transporter AcrB pore domain"/>
    <property type="match status" value="2"/>
</dbReference>
<feature type="transmembrane region" description="Helical" evidence="7">
    <location>
        <begin position="360"/>
        <end position="381"/>
    </location>
</feature>
<feature type="transmembrane region" description="Helical" evidence="7">
    <location>
        <begin position="387"/>
        <end position="411"/>
    </location>
</feature>
<keyword evidence="2" id="KW-1003">Cell membrane</keyword>
<keyword evidence="3" id="KW-0997">Cell inner membrane</keyword>